<evidence type="ECO:0000313" key="3">
    <source>
        <dbReference type="Proteomes" id="UP000789833"/>
    </source>
</evidence>
<reference evidence="2 3" key="1">
    <citation type="submission" date="2021-10" db="EMBL/GenBank/DDBJ databases">
        <authorList>
            <person name="Criscuolo A."/>
        </authorList>
    </citation>
    <scope>NUCLEOTIDE SEQUENCE [LARGE SCALE GENOMIC DNA]</scope>
    <source>
        <strain evidence="3">CIP 111883</strain>
    </source>
</reference>
<evidence type="ECO:0008006" key="4">
    <source>
        <dbReference type="Google" id="ProtNLM"/>
    </source>
</evidence>
<evidence type="ECO:0000256" key="1">
    <source>
        <dbReference type="SAM" id="MobiDB-lite"/>
    </source>
</evidence>
<protein>
    <recommendedName>
        <fullName evidence="4">DUF3951 domain-containing protein</fullName>
    </recommendedName>
</protein>
<organism evidence="2 3">
    <name type="scientific">Sutcliffiella rhizosphaerae</name>
    <dbReference type="NCBI Taxonomy" id="2880967"/>
    <lineage>
        <taxon>Bacteria</taxon>
        <taxon>Bacillati</taxon>
        <taxon>Bacillota</taxon>
        <taxon>Bacilli</taxon>
        <taxon>Bacillales</taxon>
        <taxon>Bacillaceae</taxon>
        <taxon>Sutcliffiella</taxon>
    </lineage>
</organism>
<gene>
    <name evidence="2" type="ORF">BACCIP111883_02046</name>
</gene>
<dbReference type="Proteomes" id="UP000789833">
    <property type="component" value="Unassembled WGS sequence"/>
</dbReference>
<comment type="caution">
    <text evidence="2">The sequence shown here is derived from an EMBL/GenBank/DDBJ whole genome shotgun (WGS) entry which is preliminary data.</text>
</comment>
<sequence>MGAFLTIAVVLIGVYAVIKAVRKRKLPSNNYTPFDDITNGKVDKDN</sequence>
<name>A0ABM8YMQ7_9BACI</name>
<dbReference type="EMBL" id="CAKJTJ010000009">
    <property type="protein sequence ID" value="CAG9621274.1"/>
    <property type="molecule type" value="Genomic_DNA"/>
</dbReference>
<evidence type="ECO:0000313" key="2">
    <source>
        <dbReference type="EMBL" id="CAG9621274.1"/>
    </source>
</evidence>
<proteinExistence type="predicted"/>
<accession>A0ABM8YMQ7</accession>
<keyword evidence="3" id="KW-1185">Reference proteome</keyword>
<feature type="region of interest" description="Disordered" evidence="1">
    <location>
        <begin position="27"/>
        <end position="46"/>
    </location>
</feature>